<accession>A0AAV5VMS8</accession>
<comment type="caution">
    <text evidence="4">The sequence shown here is derived from an EMBL/GenBank/DDBJ whole genome shotgun (WGS) entry which is preliminary data.</text>
</comment>
<dbReference type="Proteomes" id="UP001432322">
    <property type="component" value="Unassembled WGS sequence"/>
</dbReference>
<evidence type="ECO:0000313" key="5">
    <source>
        <dbReference type="Proteomes" id="UP001432322"/>
    </source>
</evidence>
<dbReference type="PIRSF" id="PIRSF037755">
    <property type="entry name" value="Mettl2_prd"/>
    <property type="match status" value="1"/>
</dbReference>
<keyword evidence="5" id="KW-1185">Reference proteome</keyword>
<protein>
    <recommendedName>
        <fullName evidence="6">Methyltransferase-like protein</fullName>
    </recommendedName>
</protein>
<evidence type="ECO:0000313" key="4">
    <source>
        <dbReference type="EMBL" id="GMT19347.1"/>
    </source>
</evidence>
<proteinExistence type="inferred from homology"/>
<dbReference type="PANTHER" id="PTHR22809:SF5">
    <property type="entry name" value="TRNA N(3)-METHYLCYTIDINE METHYLTRANSFERASE METTL6"/>
    <property type="match status" value="1"/>
</dbReference>
<organism evidence="4 5">
    <name type="scientific">Pristionchus fissidentatus</name>
    <dbReference type="NCBI Taxonomy" id="1538716"/>
    <lineage>
        <taxon>Eukaryota</taxon>
        <taxon>Metazoa</taxon>
        <taxon>Ecdysozoa</taxon>
        <taxon>Nematoda</taxon>
        <taxon>Chromadorea</taxon>
        <taxon>Rhabditida</taxon>
        <taxon>Rhabditina</taxon>
        <taxon>Diplogasteromorpha</taxon>
        <taxon>Diplogasteroidea</taxon>
        <taxon>Neodiplogasteridae</taxon>
        <taxon>Pristionchus</taxon>
    </lineage>
</organism>
<dbReference type="PANTHER" id="PTHR22809">
    <property type="entry name" value="METHYLTRANSFERASE-RELATED"/>
    <property type="match status" value="1"/>
</dbReference>
<evidence type="ECO:0000256" key="2">
    <source>
        <dbReference type="ARBA" id="ARBA00022603"/>
    </source>
</evidence>
<gene>
    <name evidence="4" type="ORF">PFISCL1PPCAC_10644</name>
</gene>
<dbReference type="InterPro" id="IPR029063">
    <property type="entry name" value="SAM-dependent_MTases_sf"/>
</dbReference>
<name>A0AAV5VMS8_9BILA</name>
<dbReference type="InterPro" id="IPR026113">
    <property type="entry name" value="METTL2/6/8-like"/>
</dbReference>
<evidence type="ECO:0000256" key="3">
    <source>
        <dbReference type="ARBA" id="ARBA00022679"/>
    </source>
</evidence>
<dbReference type="Pfam" id="PF13489">
    <property type="entry name" value="Methyltransf_23"/>
    <property type="match status" value="1"/>
</dbReference>
<dbReference type="EMBL" id="BTSY01000003">
    <property type="protein sequence ID" value="GMT19347.1"/>
    <property type="molecule type" value="Genomic_DNA"/>
</dbReference>
<dbReference type="GO" id="GO:0008757">
    <property type="term" value="F:S-adenosylmethionine-dependent methyltransferase activity"/>
    <property type="evidence" value="ECO:0007669"/>
    <property type="project" value="UniProtKB-ARBA"/>
</dbReference>
<sequence>FLSHQSVTRMAEPCFGSSEKARELTEEETAIVASQVPAPAHKIFRLEKEARKNWDKFYHRNKNNFFKDRNWSHVDLKEACNNVDFEQPLTYLEAGCGVGNMLFPLAEVYPHWKWQAFDFSANAVGMLKERAKERDIEVSTTELDLSIELSSPLFSSQSDLATLIFVISAIHPDKHDVVASNMTKLVKSGGSLLIRDYGINDYAMIRFGREAKLGDRFYARQDGTRVYYFTLEELIEPFEKAGFKCVRKEFLHRRTINKEKGVDVPRIFVQAVLTKE</sequence>
<dbReference type="SUPFAM" id="SSF53335">
    <property type="entry name" value="S-adenosyl-L-methionine-dependent methyltransferases"/>
    <property type="match status" value="1"/>
</dbReference>
<dbReference type="AlphaFoldDB" id="A0AAV5VMS8"/>
<evidence type="ECO:0008006" key="6">
    <source>
        <dbReference type="Google" id="ProtNLM"/>
    </source>
</evidence>
<evidence type="ECO:0000256" key="1">
    <source>
        <dbReference type="ARBA" id="ARBA00009725"/>
    </source>
</evidence>
<dbReference type="GO" id="GO:0008173">
    <property type="term" value="F:RNA methyltransferase activity"/>
    <property type="evidence" value="ECO:0007669"/>
    <property type="project" value="UniProtKB-ARBA"/>
</dbReference>
<comment type="similarity">
    <text evidence="1">Belongs to the methyltransferase superfamily. METL family.</text>
</comment>
<keyword evidence="2" id="KW-0489">Methyltransferase</keyword>
<keyword evidence="3" id="KW-0808">Transferase</keyword>
<dbReference type="GO" id="GO:0032259">
    <property type="term" value="P:methylation"/>
    <property type="evidence" value="ECO:0007669"/>
    <property type="project" value="UniProtKB-KW"/>
</dbReference>
<feature type="non-terminal residue" evidence="4">
    <location>
        <position position="1"/>
    </location>
</feature>
<dbReference type="Gene3D" id="3.40.50.150">
    <property type="entry name" value="Vaccinia Virus protein VP39"/>
    <property type="match status" value="1"/>
</dbReference>
<reference evidence="4" key="1">
    <citation type="submission" date="2023-10" db="EMBL/GenBank/DDBJ databases">
        <title>Genome assembly of Pristionchus species.</title>
        <authorList>
            <person name="Yoshida K."/>
            <person name="Sommer R.J."/>
        </authorList>
    </citation>
    <scope>NUCLEOTIDE SEQUENCE</scope>
    <source>
        <strain evidence="4">RS5133</strain>
    </source>
</reference>